<dbReference type="InterPro" id="IPR023412">
    <property type="entry name" value="RNaseA_domain"/>
</dbReference>
<feature type="domain" description="Ribonuclease A-domain" evidence="2">
    <location>
        <begin position="27"/>
        <end position="142"/>
    </location>
</feature>
<feature type="signal peptide" evidence="1">
    <location>
        <begin position="1"/>
        <end position="28"/>
    </location>
</feature>
<dbReference type="InterPro" id="IPR036816">
    <property type="entry name" value="RNaseA-like_dom_sf"/>
</dbReference>
<dbReference type="SMART" id="SM00092">
    <property type="entry name" value="RNAse_Pc"/>
    <property type="match status" value="1"/>
</dbReference>
<dbReference type="AlphaFoldDB" id="A0A672KDS4"/>
<evidence type="ECO:0000256" key="1">
    <source>
        <dbReference type="SAM" id="SignalP"/>
    </source>
</evidence>
<evidence type="ECO:0000313" key="4">
    <source>
        <dbReference type="Proteomes" id="UP000472262"/>
    </source>
</evidence>
<dbReference type="Proteomes" id="UP000472262">
    <property type="component" value="Unassembled WGS sequence"/>
</dbReference>
<dbReference type="Gene3D" id="3.10.130.10">
    <property type="entry name" value="Ribonuclease A-like domain"/>
    <property type="match status" value="1"/>
</dbReference>
<dbReference type="Ensembl" id="ENSSGRT00000008170.1">
    <property type="protein sequence ID" value="ENSSGRP00000007480.1"/>
    <property type="gene ID" value="ENSSGRG00000005126.1"/>
</dbReference>
<keyword evidence="4" id="KW-1185">Reference proteome</keyword>
<dbReference type="OMA" id="HYERQDI"/>
<dbReference type="SUPFAM" id="SSF54076">
    <property type="entry name" value="RNase A-like"/>
    <property type="match status" value="1"/>
</dbReference>
<evidence type="ECO:0000313" key="3">
    <source>
        <dbReference type="Ensembl" id="ENSSGRP00000007480.1"/>
    </source>
</evidence>
<feature type="chain" id="PRO_5025512373" description="Ribonuclease A-domain domain-containing protein" evidence="1">
    <location>
        <begin position="29"/>
        <end position="158"/>
    </location>
</feature>
<reference evidence="3" key="2">
    <citation type="submission" date="2025-09" db="UniProtKB">
        <authorList>
            <consortium name="Ensembl"/>
        </authorList>
    </citation>
    <scope>IDENTIFICATION</scope>
</reference>
<keyword evidence="1" id="KW-0732">Signal</keyword>
<organism evidence="3 4">
    <name type="scientific">Sinocyclocheilus grahami</name>
    <name type="common">Dianchi golden-line fish</name>
    <name type="synonym">Barbus grahami</name>
    <dbReference type="NCBI Taxonomy" id="75366"/>
    <lineage>
        <taxon>Eukaryota</taxon>
        <taxon>Metazoa</taxon>
        <taxon>Chordata</taxon>
        <taxon>Craniata</taxon>
        <taxon>Vertebrata</taxon>
        <taxon>Euteleostomi</taxon>
        <taxon>Actinopterygii</taxon>
        <taxon>Neopterygii</taxon>
        <taxon>Teleostei</taxon>
        <taxon>Ostariophysi</taxon>
        <taxon>Cypriniformes</taxon>
        <taxon>Cyprinidae</taxon>
        <taxon>Cyprininae</taxon>
        <taxon>Sinocyclocheilus</taxon>
    </lineage>
</organism>
<protein>
    <recommendedName>
        <fullName evidence="2">Ribonuclease A-domain domain-containing protein</fullName>
    </recommendedName>
</protein>
<proteinExistence type="predicted"/>
<dbReference type="InParanoid" id="A0A672KDS4"/>
<reference evidence="3" key="1">
    <citation type="submission" date="2025-08" db="UniProtKB">
        <authorList>
            <consortium name="Ensembl"/>
        </authorList>
    </citation>
    <scope>IDENTIFICATION</scope>
</reference>
<evidence type="ECO:0000259" key="2">
    <source>
        <dbReference type="SMART" id="SM00092"/>
    </source>
</evidence>
<sequence length="158" mass="18015">NEENKHSRHTDSLLSLLFILALSDGADCQNFKEFKRRHILSTTFKTKNEADWVKYLLGNELCGRTKMQSFIKSSEAKIEQICNGSGSVSGSYTKSTDVFEVYLVKSSEGIHPKCIINNCSSGKYNVIVKCENNLPVHYERQDIEQNTRPQPCFQRALF</sequence>
<accession>A0A672KDS4</accession>
<name>A0A672KDS4_SINGR</name>